<dbReference type="AlphaFoldDB" id="A0A6N2YA79"/>
<protein>
    <submittedName>
        <fullName evidence="1">P22 coat protein - gene protein 5</fullName>
    </submittedName>
</protein>
<keyword evidence="1" id="KW-0167">Capsid protein</keyword>
<keyword evidence="1" id="KW-0946">Virion</keyword>
<organism evidence="1">
    <name type="scientific">Hungatella hathewayi</name>
    <dbReference type="NCBI Taxonomy" id="154046"/>
    <lineage>
        <taxon>Bacteria</taxon>
        <taxon>Bacillati</taxon>
        <taxon>Bacillota</taxon>
        <taxon>Clostridia</taxon>
        <taxon>Lachnospirales</taxon>
        <taxon>Lachnospiraceae</taxon>
        <taxon>Hungatella</taxon>
    </lineage>
</organism>
<accession>A0A6N2YA79</accession>
<reference evidence="1" key="1">
    <citation type="submission" date="2019-11" db="EMBL/GenBank/DDBJ databases">
        <authorList>
            <person name="Feng L."/>
        </authorList>
    </citation>
    <scope>NUCLEOTIDE SEQUENCE</scope>
    <source>
        <strain evidence="1">ChathewayiLFYP18</strain>
    </source>
</reference>
<name>A0A6N2YA79_9FIRM</name>
<gene>
    <name evidence="1" type="ORF">CHLFYP18_05193</name>
</gene>
<dbReference type="Pfam" id="PF25209">
    <property type="entry name" value="Phage_capsid_4"/>
    <property type="match status" value="1"/>
</dbReference>
<dbReference type="EMBL" id="CACRUH010000005">
    <property type="protein sequence ID" value="VYT63729.1"/>
    <property type="molecule type" value="Genomic_DNA"/>
</dbReference>
<proteinExistence type="predicted"/>
<evidence type="ECO:0000313" key="1">
    <source>
        <dbReference type="EMBL" id="VYT63729.1"/>
    </source>
</evidence>
<dbReference type="RefSeq" id="WP_156832147.1">
    <property type="nucleotide sequence ID" value="NZ_CACRUH010000005.1"/>
</dbReference>
<sequence length="282" mass="30945">MSVTNFIPTIWSARLLRHLDKKHVYANLLNRDYEGEIKNFGDTVKINQIGDVTIKNYQKSTDIEAPEELSGEQLMLTIDQAKYFNFGIDDVDAAQVNPKLMDKAMMRAAYGMNDVTDKFAANLLYVGSDAGNTLGTDDSPIVPTAADAYDTLVDLSTILTEANVPMDSRWVVIPAWLHGMLLKDKRFVGNGTDYNKAILEGGEVGVAAGFRVSLSNNVPNTSGAKYKIIAGTNEAGSYAEQILKTEAYRPEKRFSDAVKGLHVYGAKVLQPKCLAVLTANRK</sequence>